<dbReference type="EMBL" id="JAJEPX010000003">
    <property type="protein sequence ID" value="MCC2175992.1"/>
    <property type="molecule type" value="Genomic_DNA"/>
</dbReference>
<protein>
    <submittedName>
        <fullName evidence="4">Gfo/Idh/MocA family oxidoreductase</fullName>
    </submittedName>
</protein>
<reference evidence="4 5" key="1">
    <citation type="submission" date="2021-10" db="EMBL/GenBank/DDBJ databases">
        <title>Anaerobic single-cell dispensing facilitates the cultivation of human gut bacteria.</title>
        <authorList>
            <person name="Afrizal A."/>
        </authorList>
    </citation>
    <scope>NUCLEOTIDE SEQUENCE [LARGE SCALE GENOMIC DNA]</scope>
    <source>
        <strain evidence="4 5">CLA-AA-H270</strain>
    </source>
</reference>
<sequence>MSKEIKIGLIGAGWMGKAHTTAFHNARMIFGDDMPVFELVSDVSEDAVAKFAKNMGYNRYTTNWMDVVTDPEIDLVDVATPNCMHYEMAKAALEHGKHVFCEKPLSLSAEQSRELADLAKEKGVVNYCGFSNIMNPANQYVAELVKSGKLGKIMRVHATYDQDMLLDPSIPIAWRHINKLAGSGALGDLCSHLLSVSQMIMGDMSEVLGVQSIVIPERPVKAGSTEMGKVENDDLITFLVKYENGAIGDFSSSRVATGRKNYFYYEIQGTEGSVVYDLERMCEVQVYFKADADKDNGRDCGFRTVLLNPQHKGFKYFQPAGGIAIAFDDMKTLQAHALMQAMHGGEYICNFEMGAKVDGIINAVLKSVQSGTWEKC</sequence>
<evidence type="ECO:0000313" key="4">
    <source>
        <dbReference type="EMBL" id="MCC2175992.1"/>
    </source>
</evidence>
<dbReference type="PANTHER" id="PTHR43818:SF11">
    <property type="entry name" value="BCDNA.GH03377"/>
    <property type="match status" value="1"/>
</dbReference>
<evidence type="ECO:0000259" key="2">
    <source>
        <dbReference type="Pfam" id="PF01408"/>
    </source>
</evidence>
<dbReference type="AlphaFoldDB" id="A0AAW4VSV2"/>
<feature type="domain" description="Gfo/Idh/MocA-like oxidoreductase N-terminal" evidence="2">
    <location>
        <begin position="5"/>
        <end position="127"/>
    </location>
</feature>
<dbReference type="Pfam" id="PF22725">
    <property type="entry name" value="GFO_IDH_MocA_C3"/>
    <property type="match status" value="1"/>
</dbReference>
<evidence type="ECO:0000259" key="3">
    <source>
        <dbReference type="Pfam" id="PF22725"/>
    </source>
</evidence>
<accession>A0AAW4VSV2</accession>
<dbReference type="Gene3D" id="3.30.360.10">
    <property type="entry name" value="Dihydrodipicolinate Reductase, domain 2"/>
    <property type="match status" value="1"/>
</dbReference>
<dbReference type="RefSeq" id="WP_227600131.1">
    <property type="nucleotide sequence ID" value="NZ_JAJEPX010000003.1"/>
</dbReference>
<dbReference type="InterPro" id="IPR036291">
    <property type="entry name" value="NAD(P)-bd_dom_sf"/>
</dbReference>
<feature type="domain" description="GFO/IDH/MocA-like oxidoreductase" evidence="3">
    <location>
        <begin position="139"/>
        <end position="274"/>
    </location>
</feature>
<dbReference type="Proteomes" id="UP001298753">
    <property type="component" value="Unassembled WGS sequence"/>
</dbReference>
<dbReference type="InterPro" id="IPR050463">
    <property type="entry name" value="Gfo/Idh/MocA_oxidrdct_glycsds"/>
</dbReference>
<name>A0AAW4VSV2_9FIRM</name>
<organism evidence="4 5">
    <name type="scientific">Agathobaculum butyriciproducens</name>
    <dbReference type="NCBI Taxonomy" id="1628085"/>
    <lineage>
        <taxon>Bacteria</taxon>
        <taxon>Bacillati</taxon>
        <taxon>Bacillota</taxon>
        <taxon>Clostridia</taxon>
        <taxon>Eubacteriales</taxon>
        <taxon>Butyricicoccaceae</taxon>
        <taxon>Agathobaculum</taxon>
    </lineage>
</organism>
<dbReference type="PANTHER" id="PTHR43818">
    <property type="entry name" value="BCDNA.GH03377"/>
    <property type="match status" value="1"/>
</dbReference>
<dbReference type="GO" id="GO:0016491">
    <property type="term" value="F:oxidoreductase activity"/>
    <property type="evidence" value="ECO:0007669"/>
    <property type="project" value="UniProtKB-KW"/>
</dbReference>
<dbReference type="GeneID" id="98659116"/>
<dbReference type="InterPro" id="IPR000683">
    <property type="entry name" value="Gfo/Idh/MocA-like_OxRdtase_N"/>
</dbReference>
<proteinExistence type="predicted"/>
<dbReference type="InterPro" id="IPR055170">
    <property type="entry name" value="GFO_IDH_MocA-like_dom"/>
</dbReference>
<comment type="caution">
    <text evidence="4">The sequence shown here is derived from an EMBL/GenBank/DDBJ whole genome shotgun (WGS) entry which is preliminary data.</text>
</comment>
<dbReference type="SUPFAM" id="SSF51735">
    <property type="entry name" value="NAD(P)-binding Rossmann-fold domains"/>
    <property type="match status" value="1"/>
</dbReference>
<evidence type="ECO:0000313" key="5">
    <source>
        <dbReference type="Proteomes" id="UP001298753"/>
    </source>
</evidence>
<evidence type="ECO:0000256" key="1">
    <source>
        <dbReference type="ARBA" id="ARBA00023002"/>
    </source>
</evidence>
<keyword evidence="1" id="KW-0560">Oxidoreductase</keyword>
<keyword evidence="5" id="KW-1185">Reference proteome</keyword>
<dbReference type="GO" id="GO:0000166">
    <property type="term" value="F:nucleotide binding"/>
    <property type="evidence" value="ECO:0007669"/>
    <property type="project" value="InterPro"/>
</dbReference>
<dbReference type="SUPFAM" id="SSF55347">
    <property type="entry name" value="Glyceraldehyde-3-phosphate dehydrogenase-like, C-terminal domain"/>
    <property type="match status" value="1"/>
</dbReference>
<dbReference type="Pfam" id="PF01408">
    <property type="entry name" value="GFO_IDH_MocA"/>
    <property type="match status" value="1"/>
</dbReference>
<dbReference type="Gene3D" id="3.40.50.720">
    <property type="entry name" value="NAD(P)-binding Rossmann-like Domain"/>
    <property type="match status" value="1"/>
</dbReference>
<gene>
    <name evidence="4" type="ORF">LKD22_02400</name>
</gene>